<keyword evidence="6" id="KW-1185">Reference proteome</keyword>
<dbReference type="CDD" id="cd00054">
    <property type="entry name" value="EGF_CA"/>
    <property type="match status" value="1"/>
</dbReference>
<dbReference type="SMART" id="SM00181">
    <property type="entry name" value="EGF"/>
    <property type="match status" value="2"/>
</dbReference>
<evidence type="ECO:0000313" key="6">
    <source>
        <dbReference type="Proteomes" id="UP000887563"/>
    </source>
</evidence>
<dbReference type="WBParaSite" id="Minc3s01383g23338">
    <property type="protein sequence ID" value="Minc3s01383g23338"/>
    <property type="gene ID" value="Minc3s01383g23338"/>
</dbReference>
<reference evidence="7" key="1">
    <citation type="submission" date="2022-11" db="UniProtKB">
        <authorList>
            <consortium name="WormBaseParasite"/>
        </authorList>
    </citation>
    <scope>IDENTIFICATION</scope>
</reference>
<dbReference type="PROSITE" id="PS50026">
    <property type="entry name" value="EGF_3"/>
    <property type="match status" value="2"/>
</dbReference>
<organism evidence="6 7">
    <name type="scientific">Meloidogyne incognita</name>
    <name type="common">Southern root-knot nematode worm</name>
    <name type="synonym">Oxyuris incognita</name>
    <dbReference type="NCBI Taxonomy" id="6306"/>
    <lineage>
        <taxon>Eukaryota</taxon>
        <taxon>Metazoa</taxon>
        <taxon>Ecdysozoa</taxon>
        <taxon>Nematoda</taxon>
        <taxon>Chromadorea</taxon>
        <taxon>Rhabditida</taxon>
        <taxon>Tylenchina</taxon>
        <taxon>Tylenchomorpha</taxon>
        <taxon>Tylenchoidea</taxon>
        <taxon>Meloidogynidae</taxon>
        <taxon>Meloidogyninae</taxon>
        <taxon>Meloidogyne</taxon>
        <taxon>Meloidogyne incognita group</taxon>
    </lineage>
</organism>
<evidence type="ECO:0000256" key="3">
    <source>
        <dbReference type="SAM" id="Phobius"/>
    </source>
</evidence>
<feature type="chain" id="PRO_5037010878" evidence="4">
    <location>
        <begin position="19"/>
        <end position="593"/>
    </location>
</feature>
<dbReference type="Gene3D" id="2.10.25.10">
    <property type="entry name" value="Laminin"/>
    <property type="match status" value="1"/>
</dbReference>
<dbReference type="PANTHER" id="PTHR46901">
    <property type="entry name" value="GH04942P"/>
    <property type="match status" value="1"/>
</dbReference>
<keyword evidence="1" id="KW-0245">EGF-like domain</keyword>
<feature type="disulfide bond" evidence="1">
    <location>
        <begin position="221"/>
        <end position="230"/>
    </location>
</feature>
<dbReference type="PROSITE" id="PS00022">
    <property type="entry name" value="EGF_1"/>
    <property type="match status" value="2"/>
</dbReference>
<feature type="region of interest" description="Disordered" evidence="2">
    <location>
        <begin position="535"/>
        <end position="567"/>
    </location>
</feature>
<dbReference type="InterPro" id="IPR045266">
    <property type="entry name" value="DOH_DOMON"/>
</dbReference>
<keyword evidence="1" id="KW-1015">Disulfide bond</keyword>
<protein>
    <submittedName>
        <fullName evidence="7">EGF-like domain-containing protein</fullName>
    </submittedName>
</protein>
<dbReference type="CDD" id="cd09631">
    <property type="entry name" value="DOMON_DOH"/>
    <property type="match status" value="1"/>
</dbReference>
<feature type="domain" description="EGF-like" evidence="5">
    <location>
        <begin position="154"/>
        <end position="190"/>
    </location>
</feature>
<feature type="signal peptide" evidence="4">
    <location>
        <begin position="1"/>
        <end position="18"/>
    </location>
</feature>
<evidence type="ECO:0000256" key="2">
    <source>
        <dbReference type="SAM" id="MobiDB-lite"/>
    </source>
</evidence>
<feature type="domain" description="EGF-like" evidence="5">
    <location>
        <begin position="191"/>
        <end position="231"/>
    </location>
</feature>
<evidence type="ECO:0000256" key="1">
    <source>
        <dbReference type="PROSITE-ProRule" id="PRU00076"/>
    </source>
</evidence>
<keyword evidence="3" id="KW-0472">Membrane</keyword>
<keyword evidence="4" id="KW-0732">Signal</keyword>
<accession>A0A914MAF6</accession>
<dbReference type="AlphaFoldDB" id="A0A914MAF6"/>
<evidence type="ECO:0000313" key="7">
    <source>
        <dbReference type="WBParaSite" id="Minc3s01383g23338"/>
    </source>
</evidence>
<evidence type="ECO:0000259" key="5">
    <source>
        <dbReference type="PROSITE" id="PS50026"/>
    </source>
</evidence>
<name>A0A914MAF6_MELIC</name>
<sequence length="593" mass="67088">MFNCIIIFFLLLVNSVAGHIILTFPEARYPPFDFLDNRRTLGPCGVPKSERSQLTSFQIGRNYNISWHIAKTPLKQENVKIRLLDYRGNELESERMPLLLGHGVTARQMTSAVQQSVEISFPFECRNCTLLIEKIRAQTNTDNSSLERSCAEVDISDTAPMNCFGNGIWEDKGSSGICQCSHGFSGQYCQYKDDCADDLECGPNGKCVANAIRQDHKSCFCQFGFFGTNCERNCYSSKTLNKEETDEGDRLHWRLVGNQLEIILDFWTTNPHNWIGLGWRPLQIPPSCRLFPQMISSLEKENVKTSGFSREWLEQPLHSMECVDMIMGSIREGNLLHIEDLYSRDMSSPLRDSLLDGEESLSAAYGLQTGNRTLLMFRRLISGFLGGSYGRAKISFTEIEPTDHPLGPGKIFLLYAKGESKIGRDEKLKSENDYQWKYHGSGSTNRGHIEIEFVNQSQMNQIRVPLIHFDHSTESEHNNDGKDPNIVEPENHLQQKNEKILIKNLTSSSNISSSFIANEHLIVDIPTAVVTSNSVEVERQNEDDIAPSAEREKDVQDENEQNSSSSLPSTLKSEIIHILVLTFLIVNLIVYII</sequence>
<dbReference type="Proteomes" id="UP000887563">
    <property type="component" value="Unplaced"/>
</dbReference>
<dbReference type="InterPro" id="IPR000742">
    <property type="entry name" value="EGF"/>
</dbReference>
<feature type="disulfide bond" evidence="1">
    <location>
        <begin position="180"/>
        <end position="189"/>
    </location>
</feature>
<comment type="caution">
    <text evidence="1">Lacks conserved residue(s) required for the propagation of feature annotation.</text>
</comment>
<proteinExistence type="predicted"/>
<keyword evidence="3" id="KW-0812">Transmembrane</keyword>
<evidence type="ECO:0000256" key="4">
    <source>
        <dbReference type="SAM" id="SignalP"/>
    </source>
</evidence>
<dbReference type="PROSITE" id="PS01186">
    <property type="entry name" value="EGF_2"/>
    <property type="match status" value="1"/>
</dbReference>
<feature type="transmembrane region" description="Helical" evidence="3">
    <location>
        <begin position="575"/>
        <end position="592"/>
    </location>
</feature>
<keyword evidence="3" id="KW-1133">Transmembrane helix</keyword>
<dbReference type="PANTHER" id="PTHR46901:SF2">
    <property type="entry name" value="GH04942P"/>
    <property type="match status" value="1"/>
</dbReference>